<comment type="caution">
    <text evidence="1">The sequence shown here is derived from an EMBL/GenBank/DDBJ whole genome shotgun (WGS) entry which is preliminary data.</text>
</comment>
<organism evidence="1 2">
    <name type="scientific">Aquibacillus albus</name>
    <dbReference type="NCBI Taxonomy" id="1168171"/>
    <lineage>
        <taxon>Bacteria</taxon>
        <taxon>Bacillati</taxon>
        <taxon>Bacillota</taxon>
        <taxon>Bacilli</taxon>
        <taxon>Bacillales</taxon>
        <taxon>Bacillaceae</taxon>
        <taxon>Aquibacillus</taxon>
    </lineage>
</organism>
<accession>A0ABS2N3P3</accession>
<sequence>MCGLMKIKIKIFLFMDPKYKTHYSSSDDPEFVDWIMQETMSIKYNNT</sequence>
<reference evidence="1 2" key="1">
    <citation type="submission" date="2021-01" db="EMBL/GenBank/DDBJ databases">
        <title>Genomic Encyclopedia of Type Strains, Phase IV (KMG-IV): sequencing the most valuable type-strain genomes for metagenomic binning, comparative biology and taxonomic classification.</title>
        <authorList>
            <person name="Goeker M."/>
        </authorList>
    </citation>
    <scope>NUCLEOTIDE SEQUENCE [LARGE SCALE GENOMIC DNA]</scope>
    <source>
        <strain evidence="1 2">DSM 23711</strain>
    </source>
</reference>
<proteinExistence type="predicted"/>
<name>A0ABS2N3P3_9BACI</name>
<evidence type="ECO:0000313" key="1">
    <source>
        <dbReference type="EMBL" id="MBM7572718.1"/>
    </source>
</evidence>
<evidence type="ECO:0000313" key="2">
    <source>
        <dbReference type="Proteomes" id="UP001296943"/>
    </source>
</evidence>
<protein>
    <submittedName>
        <fullName evidence="1">Uncharacterized protein</fullName>
    </submittedName>
</protein>
<gene>
    <name evidence="1" type="ORF">JOC48_003249</name>
</gene>
<dbReference type="EMBL" id="JAFBDR010000020">
    <property type="protein sequence ID" value="MBM7572718.1"/>
    <property type="molecule type" value="Genomic_DNA"/>
</dbReference>
<dbReference type="Proteomes" id="UP001296943">
    <property type="component" value="Unassembled WGS sequence"/>
</dbReference>
<keyword evidence="2" id="KW-1185">Reference proteome</keyword>